<dbReference type="Gene3D" id="1.10.167.10">
    <property type="entry name" value="Regulator of G-protein Signalling 4, domain 2"/>
    <property type="match status" value="1"/>
</dbReference>
<proteinExistence type="predicted"/>
<evidence type="ECO:0000259" key="2">
    <source>
        <dbReference type="PROSITE" id="PS50132"/>
    </source>
</evidence>
<dbReference type="AlphaFoldDB" id="A0A9D3MML0"/>
<dbReference type="Proteomes" id="UP001044222">
    <property type="component" value="Unassembled WGS sequence"/>
</dbReference>
<dbReference type="SMART" id="SM00315">
    <property type="entry name" value="RGS"/>
    <property type="match status" value="1"/>
</dbReference>
<protein>
    <recommendedName>
        <fullName evidence="2">RGS domain-containing protein</fullName>
    </recommendedName>
</protein>
<dbReference type="PANTHER" id="PTHR10845">
    <property type="entry name" value="REGULATOR OF G PROTEIN SIGNALING"/>
    <property type="match status" value="1"/>
</dbReference>
<keyword evidence="4" id="KW-1185">Reference proteome</keyword>
<organism evidence="3 4">
    <name type="scientific">Anguilla anguilla</name>
    <name type="common">European freshwater eel</name>
    <name type="synonym">Muraena anguilla</name>
    <dbReference type="NCBI Taxonomy" id="7936"/>
    <lineage>
        <taxon>Eukaryota</taxon>
        <taxon>Metazoa</taxon>
        <taxon>Chordata</taxon>
        <taxon>Craniata</taxon>
        <taxon>Vertebrata</taxon>
        <taxon>Euteleostomi</taxon>
        <taxon>Actinopterygii</taxon>
        <taxon>Neopterygii</taxon>
        <taxon>Teleostei</taxon>
        <taxon>Anguilliformes</taxon>
        <taxon>Anguillidae</taxon>
        <taxon>Anguilla</taxon>
    </lineage>
</organism>
<feature type="region of interest" description="Disordered" evidence="1">
    <location>
        <begin position="186"/>
        <end position="208"/>
    </location>
</feature>
<sequence>MCKGLAALPATCLKSAKDMKHRIGFLLQKPDLNPDQRAASSKEKSPPVKRITPLEVRKWKESLESLLSNDDGLRAFATFLKSEFSEENIEFWMVCQEYKKTTSQEDLASKAIKIYEQYVAAESPNEVNLDSATREETRRNLENPSLSSFNEAQRKIFLLMEKDSYKRFLKSKLFLDMVPQPLSSMPCGMEKRGRRNTSEFGQALPQCA</sequence>
<dbReference type="EMBL" id="JAFIRN010000004">
    <property type="protein sequence ID" value="KAG5850641.1"/>
    <property type="molecule type" value="Genomic_DNA"/>
</dbReference>
<reference evidence="3" key="1">
    <citation type="submission" date="2021-01" db="EMBL/GenBank/DDBJ databases">
        <title>A chromosome-scale assembly of European eel, Anguilla anguilla.</title>
        <authorList>
            <person name="Henkel C."/>
            <person name="Jong-Raadsen S.A."/>
            <person name="Dufour S."/>
            <person name="Weltzien F.-A."/>
            <person name="Palstra A.P."/>
            <person name="Pelster B."/>
            <person name="Spaink H.P."/>
            <person name="Van Den Thillart G.E."/>
            <person name="Jansen H."/>
            <person name="Zahm M."/>
            <person name="Klopp C."/>
            <person name="Cedric C."/>
            <person name="Louis A."/>
            <person name="Berthelot C."/>
            <person name="Parey E."/>
            <person name="Roest Crollius H."/>
            <person name="Montfort J."/>
            <person name="Robinson-Rechavi M."/>
            <person name="Bucao C."/>
            <person name="Bouchez O."/>
            <person name="Gislard M."/>
            <person name="Lluch J."/>
            <person name="Milhes M."/>
            <person name="Lampietro C."/>
            <person name="Lopez Roques C."/>
            <person name="Donnadieu C."/>
            <person name="Braasch I."/>
            <person name="Desvignes T."/>
            <person name="Postlethwait J."/>
            <person name="Bobe J."/>
            <person name="Guiguen Y."/>
            <person name="Dirks R."/>
        </authorList>
    </citation>
    <scope>NUCLEOTIDE SEQUENCE</scope>
    <source>
        <strain evidence="3">Tag_6206</strain>
        <tissue evidence="3">Liver</tissue>
    </source>
</reference>
<evidence type="ECO:0000313" key="4">
    <source>
        <dbReference type="Proteomes" id="UP001044222"/>
    </source>
</evidence>
<dbReference type="PRINTS" id="PR01301">
    <property type="entry name" value="RGSPROTEIN"/>
</dbReference>
<name>A0A9D3MML0_ANGAN</name>
<dbReference type="InterPro" id="IPR016137">
    <property type="entry name" value="RGS"/>
</dbReference>
<dbReference type="OrthoDB" id="196547at2759"/>
<dbReference type="FunFam" id="1.10.167.10:FF:000001">
    <property type="entry name" value="Putative regulator of g-protein signaling 12"/>
    <property type="match status" value="1"/>
</dbReference>
<feature type="compositionally biased region" description="Basic and acidic residues" evidence="1">
    <location>
        <begin position="132"/>
        <end position="141"/>
    </location>
</feature>
<evidence type="ECO:0000256" key="1">
    <source>
        <dbReference type="SAM" id="MobiDB-lite"/>
    </source>
</evidence>
<dbReference type="PROSITE" id="PS50132">
    <property type="entry name" value="RGS"/>
    <property type="match status" value="1"/>
</dbReference>
<comment type="caution">
    <text evidence="3">The sequence shown here is derived from an EMBL/GenBank/DDBJ whole genome shotgun (WGS) entry which is preliminary data.</text>
</comment>
<dbReference type="InterPro" id="IPR036305">
    <property type="entry name" value="RGS_sf"/>
</dbReference>
<feature type="region of interest" description="Disordered" evidence="1">
    <location>
        <begin position="126"/>
        <end position="145"/>
    </location>
</feature>
<dbReference type="SUPFAM" id="SSF48097">
    <property type="entry name" value="Regulator of G-protein signaling, RGS"/>
    <property type="match status" value="1"/>
</dbReference>
<evidence type="ECO:0000313" key="3">
    <source>
        <dbReference type="EMBL" id="KAG5850641.1"/>
    </source>
</evidence>
<gene>
    <name evidence="3" type="ORF">ANANG_G00084610</name>
</gene>
<dbReference type="PANTHER" id="PTHR10845:SF184">
    <property type="entry name" value="REGULATOR OF G-PROTEIN SIGNALING 4"/>
    <property type="match status" value="1"/>
</dbReference>
<feature type="domain" description="RGS" evidence="2">
    <location>
        <begin position="62"/>
        <end position="178"/>
    </location>
</feature>
<dbReference type="InterPro" id="IPR044926">
    <property type="entry name" value="RGS_subdomain_2"/>
</dbReference>
<accession>A0A9D3MML0</accession>
<dbReference type="OMA" id="NCKRNHA"/>
<dbReference type="Pfam" id="PF00615">
    <property type="entry name" value="RGS"/>
    <property type="match status" value="1"/>
</dbReference>